<proteinExistence type="predicted"/>
<evidence type="ECO:0000256" key="1">
    <source>
        <dbReference type="SAM" id="Phobius"/>
    </source>
</evidence>
<gene>
    <name evidence="2" type="ORF">MNBD_ALPHA01-640</name>
</gene>
<accession>A0A3B0S316</accession>
<sequence length="276" mass="31685">MAGATKLSGKYRLSNQDILIPKGKKYHGRIDLRSQLPMGDEFVLTNVNISFKFQDDREWVSTPGEAELKNTGKVTRHPGSPFRHKSVAGQTDYHYALKSIIHMTNEEEVAELTIGRNKFFATSMRRRDITQEDQGRKVMMLGIYRDDGDNDRTRQHYRITEKFREIRRDGYDGLFEIRHKSLDLSSVQDLAHSGILDFELAGQGDYIFMAATVWYEGHSSGQSASDNNIFAVPVWFMVAGLPLGAWLWWQKSRFAARRNKRGIGRRRTSKALKTAH</sequence>
<organism evidence="2">
    <name type="scientific">hydrothermal vent metagenome</name>
    <dbReference type="NCBI Taxonomy" id="652676"/>
    <lineage>
        <taxon>unclassified sequences</taxon>
        <taxon>metagenomes</taxon>
        <taxon>ecological metagenomes</taxon>
    </lineage>
</organism>
<reference evidence="2" key="1">
    <citation type="submission" date="2018-06" db="EMBL/GenBank/DDBJ databases">
        <authorList>
            <person name="Zhirakovskaya E."/>
        </authorList>
    </citation>
    <scope>NUCLEOTIDE SEQUENCE</scope>
</reference>
<keyword evidence="1" id="KW-1133">Transmembrane helix</keyword>
<protein>
    <submittedName>
        <fullName evidence="2">Uncharacterized protein</fullName>
    </submittedName>
</protein>
<dbReference type="EMBL" id="UOEJ01000063">
    <property type="protein sequence ID" value="VAV94778.1"/>
    <property type="molecule type" value="Genomic_DNA"/>
</dbReference>
<name>A0A3B0S316_9ZZZZ</name>
<evidence type="ECO:0000313" key="2">
    <source>
        <dbReference type="EMBL" id="VAV94778.1"/>
    </source>
</evidence>
<keyword evidence="1" id="KW-0472">Membrane</keyword>
<keyword evidence="1" id="KW-0812">Transmembrane</keyword>
<feature type="transmembrane region" description="Helical" evidence="1">
    <location>
        <begin position="229"/>
        <end position="249"/>
    </location>
</feature>
<dbReference type="AlphaFoldDB" id="A0A3B0S316"/>